<feature type="compositionally biased region" description="Basic and acidic residues" evidence="8">
    <location>
        <begin position="138"/>
        <end position="148"/>
    </location>
</feature>
<dbReference type="VEuPathDB" id="FungiDB:TERG_01861"/>
<evidence type="ECO:0000256" key="2">
    <source>
        <dbReference type="ARBA" id="ARBA00004687"/>
    </source>
</evidence>
<evidence type="ECO:0000256" key="6">
    <source>
        <dbReference type="ARBA" id="ARBA00022989"/>
    </source>
</evidence>
<feature type="region of interest" description="Disordered" evidence="8">
    <location>
        <begin position="1"/>
        <end position="39"/>
    </location>
</feature>
<accession>A0A178F0U2</accession>
<evidence type="ECO:0000256" key="5">
    <source>
        <dbReference type="ARBA" id="ARBA00022824"/>
    </source>
</evidence>
<feature type="compositionally biased region" description="Low complexity" evidence="8">
    <location>
        <begin position="65"/>
        <end position="81"/>
    </location>
</feature>
<proteinExistence type="predicted"/>
<evidence type="ECO:0000313" key="11">
    <source>
        <dbReference type="Proteomes" id="UP000243015"/>
    </source>
</evidence>
<comment type="subcellular location">
    <subcellularLocation>
        <location evidence="1">Endoplasmic reticulum membrane</location>
        <topology evidence="1">Multi-pass membrane protein</topology>
    </subcellularLocation>
</comment>
<name>A0A178F0U2_TRIRU</name>
<dbReference type="Proteomes" id="UP000243015">
    <property type="component" value="Unassembled WGS sequence"/>
</dbReference>
<evidence type="ECO:0000256" key="3">
    <source>
        <dbReference type="ARBA" id="ARBA00022502"/>
    </source>
</evidence>
<dbReference type="Pfam" id="PF06699">
    <property type="entry name" value="PIG-F"/>
    <property type="match status" value="1"/>
</dbReference>
<evidence type="ECO:0000256" key="7">
    <source>
        <dbReference type="ARBA" id="ARBA00023136"/>
    </source>
</evidence>
<feature type="compositionally biased region" description="Acidic residues" evidence="8">
    <location>
        <begin position="340"/>
        <end position="364"/>
    </location>
</feature>
<keyword evidence="6 9" id="KW-1133">Transmembrane helix</keyword>
<dbReference type="EMBL" id="LHPM01000013">
    <property type="protein sequence ID" value="OAL66042.1"/>
    <property type="molecule type" value="Genomic_DNA"/>
</dbReference>
<organism evidence="10 11">
    <name type="scientific">Trichophyton rubrum</name>
    <name type="common">Athlete's foot fungus</name>
    <name type="synonym">Epidermophyton rubrum</name>
    <dbReference type="NCBI Taxonomy" id="5551"/>
    <lineage>
        <taxon>Eukaryota</taxon>
        <taxon>Fungi</taxon>
        <taxon>Dikarya</taxon>
        <taxon>Ascomycota</taxon>
        <taxon>Pezizomycotina</taxon>
        <taxon>Eurotiomycetes</taxon>
        <taxon>Eurotiomycetidae</taxon>
        <taxon>Onygenales</taxon>
        <taxon>Arthrodermataceae</taxon>
        <taxon>Trichophyton</taxon>
    </lineage>
</organism>
<evidence type="ECO:0000256" key="9">
    <source>
        <dbReference type="SAM" id="Phobius"/>
    </source>
</evidence>
<dbReference type="VEuPathDB" id="FungiDB:TERG_01860"/>
<gene>
    <name evidence="10" type="ORF">A7C99_3146</name>
</gene>
<keyword evidence="4 9" id="KW-0812">Transmembrane</keyword>
<feature type="compositionally biased region" description="Low complexity" evidence="8">
    <location>
        <begin position="108"/>
        <end position="117"/>
    </location>
</feature>
<comment type="caution">
    <text evidence="10">The sequence shown here is derived from an EMBL/GenBank/DDBJ whole genome shotgun (WGS) entry which is preliminary data.</text>
</comment>
<feature type="compositionally biased region" description="Low complexity" evidence="8">
    <location>
        <begin position="184"/>
        <end position="197"/>
    </location>
</feature>
<feature type="transmembrane region" description="Helical" evidence="9">
    <location>
        <begin position="795"/>
        <end position="816"/>
    </location>
</feature>
<feature type="compositionally biased region" description="Basic residues" evidence="8">
    <location>
        <begin position="1"/>
        <end position="11"/>
    </location>
</feature>
<dbReference type="UniPathway" id="UPA00196"/>
<dbReference type="AlphaFoldDB" id="A0A178F0U2"/>
<feature type="compositionally biased region" description="Low complexity" evidence="8">
    <location>
        <begin position="577"/>
        <end position="590"/>
    </location>
</feature>
<dbReference type="GO" id="GO:0006506">
    <property type="term" value="P:GPI anchor biosynthetic process"/>
    <property type="evidence" value="ECO:0007669"/>
    <property type="project" value="UniProtKB-UniPathway"/>
</dbReference>
<evidence type="ECO:0000256" key="4">
    <source>
        <dbReference type="ARBA" id="ARBA00022692"/>
    </source>
</evidence>
<evidence type="ECO:0000256" key="8">
    <source>
        <dbReference type="SAM" id="MobiDB-lite"/>
    </source>
</evidence>
<feature type="region of interest" description="Disordered" evidence="8">
    <location>
        <begin position="734"/>
        <end position="756"/>
    </location>
</feature>
<feature type="region of interest" description="Disordered" evidence="8">
    <location>
        <begin position="63"/>
        <end position="212"/>
    </location>
</feature>
<comment type="pathway">
    <text evidence="2">Glycolipid biosynthesis; glycosylphosphatidylinositol-anchor biosynthesis.</text>
</comment>
<dbReference type="InterPro" id="IPR009580">
    <property type="entry name" value="GPI_biosynthesis_protein_Pig-F"/>
</dbReference>
<feature type="compositionally biased region" description="Basic residues" evidence="8">
    <location>
        <begin position="119"/>
        <end position="137"/>
    </location>
</feature>
<feature type="transmembrane region" description="Helical" evidence="9">
    <location>
        <begin position="710"/>
        <end position="734"/>
    </location>
</feature>
<sequence length="889" mass="97879">MPVRNHLRKEGHRGQLSPLFPRHELKISGPLPHPLPAAYEAEPPVTPNLLPITPNVVAFNSSFMSSPRQSRQPPQTPIQSTHSESSRPATYHPQPSPGAPMSHTHQESLSSNVSNSSTMHRRRGSTLKTVMRKIFGRKSRDELDDLKSPQEIPEIYPQSPEVASLRDDEEDDVAAQPPARFHRSSSLPSLRNSLQRSPKSPVRGLGSPSQPWSSSEFLDVRVHRRRATLPSVALSTKDALELASKIDAATTLDKKSSIGSLDALTLKVDNRYKRRSRSACDVRDTAKSHRMSPIQWRRRNDEIRFWRESTLNDFAEPRPNTRPATSISSHIGPDEKFADASEESADCPVEEDESDDSEPNDEEGFDFKNLMESMQTENEVSLAQRVGTLEVKLMDLEFAIAKLQNSSAEANTVKKKATGSPVRGRPMQPINDSSQFINSFVSTPSITPPQGSPAEIVPMQHISPITLCNHSLECISQSRRPPSPYRTDSGFQGISVEQYSALTTLMRREQCARKLLESQILSMQQEIRRLQTGEPWNPGQGNSFLRSSSPDSQMLPTPYLHDSPRQAPTNPWKPAPNIESSQNDSSSINSYRHNSDSSRYNTYHRSRNDYSLPHNNHIPGMIYPSDNISDASITQHIPDLMSSQITPVTAAGPASQPEAKLTVQSHPPIRILSNPTAQAYSHLHPVLTGSIFALRFNALVSDPVTTLSTLLPVFAVLQIIYVIICLPAAGAALGSSNKARSSGKIGPGSKRKDQETSIGSRVVPAILSLSLPLVLGTPALAILLVLFGAPFTTHLPHTALCAAHMSILGGTGLVYVHGTDVAVWREIWSISKAFDTVWGGTIGIAHGKPIQLRLSPELASDMCSVVGPGDYLFYMGKEYSLNKVRWNEF</sequence>
<feature type="region of interest" description="Disordered" evidence="8">
    <location>
        <begin position="313"/>
        <end position="365"/>
    </location>
</feature>
<protein>
    <submittedName>
        <fullName evidence="10">Uncharacterized protein</fullName>
    </submittedName>
</protein>
<feature type="compositionally biased region" description="Polar residues" evidence="8">
    <location>
        <begin position="539"/>
        <end position="555"/>
    </location>
</feature>
<feature type="region of interest" description="Disordered" evidence="8">
    <location>
        <begin position="532"/>
        <end position="607"/>
    </location>
</feature>
<feature type="transmembrane region" description="Helical" evidence="9">
    <location>
        <begin position="762"/>
        <end position="789"/>
    </location>
</feature>
<reference evidence="10 11" key="1">
    <citation type="submission" date="2016-05" db="EMBL/GenBank/DDBJ databases">
        <title>Genome sequencing of Trichophyton rubrum CMCC(F)T1i isolated from hair.</title>
        <authorList>
            <person name="Zhan P."/>
            <person name="Tao Y."/>
            <person name="Liu W."/>
        </authorList>
    </citation>
    <scope>NUCLEOTIDE SEQUENCE [LARGE SCALE GENOMIC DNA]</scope>
    <source>
        <strain evidence="11">CMCC(F)T1i</strain>
    </source>
</reference>
<evidence type="ECO:0000313" key="10">
    <source>
        <dbReference type="EMBL" id="OAL66042.1"/>
    </source>
</evidence>
<keyword evidence="3" id="KW-0337">GPI-anchor biosynthesis</keyword>
<evidence type="ECO:0000256" key="1">
    <source>
        <dbReference type="ARBA" id="ARBA00004477"/>
    </source>
</evidence>
<keyword evidence="7 9" id="KW-0472">Membrane</keyword>
<dbReference type="GO" id="GO:0005789">
    <property type="term" value="C:endoplasmic reticulum membrane"/>
    <property type="evidence" value="ECO:0007669"/>
    <property type="project" value="UniProtKB-SubCell"/>
</dbReference>
<keyword evidence="5" id="KW-0256">Endoplasmic reticulum</keyword>